<sequence>MSLPPGPKGKPILGSISEFAADTLSFLTDTTNTYGDVVYFKLGHLPTYLVTDPVLVKEILLTQHTKFIKNSFFWRHFRGIFGKGLLTNEGQPWRVQRKLAAPAFQHKRIATYVDYMVQFTRETQQQWQDGATLDIHDEMMRLTADIVAKALFDASMATDGQALLDAVHVIEAQIPIRMARPFVFLDYLPLKSNRAYQKALQTIEQEINRFIQHHRDQPGQRETLLSMLMEACYEDGSAMSDKQLRDEVITLFLAGHDTTAITLSWTLYLLSQHPECKARVQHELETVLQGNAPTMSDLADLHYLRNVIKESMRLFPAAFVFGRESVEDVQLGPWKIPKGTTVLVSPWVSHRSEKYFANAQSFEPDRWTEDFEKNQLPRYVYMPFGGGPRVCIGEGFAMMEAQTLLAILLQSFEFEYAGDEKPKPFASITLSPAAGMKMRLRVRASRDSKKEESALRPAAQY</sequence>
<evidence type="ECO:0000256" key="5">
    <source>
        <dbReference type="ARBA" id="ARBA00023004"/>
    </source>
</evidence>
<dbReference type="EMBL" id="CP021425">
    <property type="protein sequence ID" value="ARU59150.1"/>
    <property type="molecule type" value="Genomic_DNA"/>
</dbReference>
<dbReference type="SUPFAM" id="SSF48264">
    <property type="entry name" value="Cytochrome P450"/>
    <property type="match status" value="1"/>
</dbReference>
<dbReference type="PANTHER" id="PTHR24291:SF50">
    <property type="entry name" value="BIFUNCTIONAL ALBAFLAVENONE MONOOXYGENASE_TERPENE SYNTHASE"/>
    <property type="match status" value="1"/>
</dbReference>
<dbReference type="KEGG" id="ome:OLMES_5166"/>
<dbReference type="Proteomes" id="UP000196027">
    <property type="component" value="Chromosome"/>
</dbReference>
<dbReference type="OrthoDB" id="9764248at2"/>
<evidence type="ECO:0000256" key="2">
    <source>
        <dbReference type="ARBA" id="ARBA00022617"/>
    </source>
</evidence>
<dbReference type="GO" id="GO:0016705">
    <property type="term" value="F:oxidoreductase activity, acting on paired donors, with incorporation or reduction of molecular oxygen"/>
    <property type="evidence" value="ECO:0007669"/>
    <property type="project" value="InterPro"/>
</dbReference>
<evidence type="ECO:0000256" key="1">
    <source>
        <dbReference type="ARBA" id="ARBA00010617"/>
    </source>
</evidence>
<protein>
    <submittedName>
        <fullName evidence="9">Cytochrome P450</fullName>
    </submittedName>
</protein>
<keyword evidence="5 7" id="KW-0408">Iron</keyword>
<dbReference type="PRINTS" id="PR00385">
    <property type="entry name" value="P450"/>
</dbReference>
<name>A0A1Y0IFZ0_9GAMM</name>
<dbReference type="InterPro" id="IPR001128">
    <property type="entry name" value="Cyt_P450"/>
</dbReference>
<comment type="cofactor">
    <cofactor evidence="7">
        <name>heme</name>
        <dbReference type="ChEBI" id="CHEBI:30413"/>
    </cofactor>
</comment>
<dbReference type="CDD" id="cd20620">
    <property type="entry name" value="CYP132-like"/>
    <property type="match status" value="1"/>
</dbReference>
<evidence type="ECO:0000256" key="7">
    <source>
        <dbReference type="PIRSR" id="PIRSR602401-1"/>
    </source>
</evidence>
<dbReference type="GO" id="GO:0020037">
    <property type="term" value="F:heme binding"/>
    <property type="evidence" value="ECO:0007669"/>
    <property type="project" value="InterPro"/>
</dbReference>
<proteinExistence type="inferred from homology"/>
<dbReference type="PROSITE" id="PS00086">
    <property type="entry name" value="CYTOCHROME_P450"/>
    <property type="match status" value="1"/>
</dbReference>
<evidence type="ECO:0000256" key="8">
    <source>
        <dbReference type="RuleBase" id="RU000461"/>
    </source>
</evidence>
<dbReference type="PANTHER" id="PTHR24291">
    <property type="entry name" value="CYTOCHROME P450 FAMILY 4"/>
    <property type="match status" value="1"/>
</dbReference>
<dbReference type="InterPro" id="IPR017972">
    <property type="entry name" value="Cyt_P450_CS"/>
</dbReference>
<keyword evidence="3 7" id="KW-0479">Metal-binding</keyword>
<evidence type="ECO:0000313" key="9">
    <source>
        <dbReference type="EMBL" id="ARU59150.1"/>
    </source>
</evidence>
<keyword evidence="10" id="KW-1185">Reference proteome</keyword>
<evidence type="ECO:0000256" key="4">
    <source>
        <dbReference type="ARBA" id="ARBA00023002"/>
    </source>
</evidence>
<dbReference type="AlphaFoldDB" id="A0A1Y0IFZ0"/>
<dbReference type="InterPro" id="IPR036396">
    <property type="entry name" value="Cyt_P450_sf"/>
</dbReference>
<reference evidence="9 10" key="1">
    <citation type="submission" date="2017-05" db="EMBL/GenBank/DDBJ databases">
        <title>Genomic insights into alkan degradation activity of Oleiphilus messinensis.</title>
        <authorList>
            <person name="Kozyavkin S.A."/>
            <person name="Slesarev A.I."/>
            <person name="Golyshin P.N."/>
            <person name="Korzhenkov A."/>
            <person name="Golyshina O.N."/>
            <person name="Toshchakov S.V."/>
        </authorList>
    </citation>
    <scope>NUCLEOTIDE SEQUENCE [LARGE SCALE GENOMIC DNA]</scope>
    <source>
        <strain evidence="9 10">ME102</strain>
    </source>
</reference>
<dbReference type="InterPro" id="IPR050196">
    <property type="entry name" value="Cytochrome_P450_Monoox"/>
</dbReference>
<comment type="similarity">
    <text evidence="1 8">Belongs to the cytochrome P450 family.</text>
</comment>
<keyword evidence="4 8" id="KW-0560">Oxidoreductase</keyword>
<gene>
    <name evidence="9" type="ORF">OLMES_5166</name>
</gene>
<feature type="binding site" description="axial binding residue" evidence="7">
    <location>
        <position position="391"/>
    </location>
    <ligand>
        <name>heme</name>
        <dbReference type="ChEBI" id="CHEBI:30413"/>
    </ligand>
    <ligandPart>
        <name>Fe</name>
        <dbReference type="ChEBI" id="CHEBI:18248"/>
    </ligandPart>
</feature>
<dbReference type="Pfam" id="PF00067">
    <property type="entry name" value="p450"/>
    <property type="match status" value="1"/>
</dbReference>
<dbReference type="Gene3D" id="1.10.630.10">
    <property type="entry name" value="Cytochrome P450"/>
    <property type="match status" value="1"/>
</dbReference>
<dbReference type="PRINTS" id="PR00463">
    <property type="entry name" value="EP450I"/>
</dbReference>
<dbReference type="GO" id="GO:0004497">
    <property type="term" value="F:monooxygenase activity"/>
    <property type="evidence" value="ECO:0007669"/>
    <property type="project" value="UniProtKB-KW"/>
</dbReference>
<keyword evidence="2 7" id="KW-0349">Heme</keyword>
<evidence type="ECO:0000256" key="3">
    <source>
        <dbReference type="ARBA" id="ARBA00022723"/>
    </source>
</evidence>
<dbReference type="InterPro" id="IPR002401">
    <property type="entry name" value="Cyt_P450_E_grp-I"/>
</dbReference>
<dbReference type="GO" id="GO:0005506">
    <property type="term" value="F:iron ion binding"/>
    <property type="evidence" value="ECO:0007669"/>
    <property type="project" value="InterPro"/>
</dbReference>
<keyword evidence="6 8" id="KW-0503">Monooxygenase</keyword>
<evidence type="ECO:0000313" key="10">
    <source>
        <dbReference type="Proteomes" id="UP000196027"/>
    </source>
</evidence>
<dbReference type="RefSeq" id="WP_087463854.1">
    <property type="nucleotide sequence ID" value="NZ_CP021425.1"/>
</dbReference>
<evidence type="ECO:0000256" key="6">
    <source>
        <dbReference type="ARBA" id="ARBA00023033"/>
    </source>
</evidence>
<accession>A0A1Y0IFZ0</accession>
<organism evidence="9 10">
    <name type="scientific">Oleiphilus messinensis</name>
    <dbReference type="NCBI Taxonomy" id="141451"/>
    <lineage>
        <taxon>Bacteria</taxon>
        <taxon>Pseudomonadati</taxon>
        <taxon>Pseudomonadota</taxon>
        <taxon>Gammaproteobacteria</taxon>
        <taxon>Oceanospirillales</taxon>
        <taxon>Oleiphilaceae</taxon>
        <taxon>Oleiphilus</taxon>
    </lineage>
</organism>